<evidence type="ECO:0000256" key="1">
    <source>
        <dbReference type="ARBA" id="ARBA00022729"/>
    </source>
</evidence>
<dbReference type="InterPro" id="IPR050570">
    <property type="entry name" value="Cell_wall_metabolism_enzyme"/>
</dbReference>
<reference evidence="3 4" key="1">
    <citation type="submission" date="2023-09" db="EMBL/GenBank/DDBJ databases">
        <authorList>
            <person name="Rey-Velasco X."/>
        </authorList>
    </citation>
    <scope>NUCLEOTIDE SEQUENCE [LARGE SCALE GENOMIC DNA]</scope>
    <source>
        <strain evidence="3 4">F260</strain>
    </source>
</reference>
<organism evidence="3 4">
    <name type="scientific">Autumnicola lenta</name>
    <dbReference type="NCBI Taxonomy" id="3075593"/>
    <lineage>
        <taxon>Bacteria</taxon>
        <taxon>Pseudomonadati</taxon>
        <taxon>Bacteroidota</taxon>
        <taxon>Flavobacteriia</taxon>
        <taxon>Flavobacteriales</taxon>
        <taxon>Flavobacteriaceae</taxon>
        <taxon>Autumnicola</taxon>
    </lineage>
</organism>
<dbReference type="InterPro" id="IPR011055">
    <property type="entry name" value="Dup_hybrid_motif"/>
</dbReference>
<dbReference type="Proteomes" id="UP001245285">
    <property type="component" value="Unassembled WGS sequence"/>
</dbReference>
<accession>A0ABU3CJM1</accession>
<dbReference type="InterPro" id="IPR016047">
    <property type="entry name" value="M23ase_b-sheet_dom"/>
</dbReference>
<comment type="caution">
    <text evidence="3">The sequence shown here is derived from an EMBL/GenBank/DDBJ whole genome shotgun (WGS) entry which is preliminary data.</text>
</comment>
<dbReference type="CDD" id="cd12797">
    <property type="entry name" value="M23_peptidase"/>
    <property type="match status" value="1"/>
</dbReference>
<evidence type="ECO:0000313" key="4">
    <source>
        <dbReference type="Proteomes" id="UP001245285"/>
    </source>
</evidence>
<dbReference type="Gene3D" id="2.70.70.10">
    <property type="entry name" value="Glucose Permease (Domain IIA)"/>
    <property type="match status" value="1"/>
</dbReference>
<dbReference type="SUPFAM" id="SSF51261">
    <property type="entry name" value="Duplicated hybrid motif"/>
    <property type="match status" value="1"/>
</dbReference>
<dbReference type="RefSeq" id="WP_311494714.1">
    <property type="nucleotide sequence ID" value="NZ_JAVRHO010000008.1"/>
</dbReference>
<dbReference type="PANTHER" id="PTHR21666">
    <property type="entry name" value="PEPTIDASE-RELATED"/>
    <property type="match status" value="1"/>
</dbReference>
<protein>
    <submittedName>
        <fullName evidence="3">M23 family metallopeptidase</fullName>
        <ecNumber evidence="3">3.4.-.-</ecNumber>
    </submittedName>
</protein>
<dbReference type="EMBL" id="JAVRHO010000008">
    <property type="protein sequence ID" value="MDT0646550.1"/>
    <property type="molecule type" value="Genomic_DNA"/>
</dbReference>
<proteinExistence type="predicted"/>
<dbReference type="Pfam" id="PF01551">
    <property type="entry name" value="Peptidase_M23"/>
    <property type="match status" value="1"/>
</dbReference>
<evidence type="ECO:0000259" key="2">
    <source>
        <dbReference type="Pfam" id="PF01551"/>
    </source>
</evidence>
<keyword evidence="4" id="KW-1185">Reference proteome</keyword>
<feature type="domain" description="M23ase beta-sheet core" evidence="2">
    <location>
        <begin position="49"/>
        <end position="117"/>
    </location>
</feature>
<keyword evidence="1" id="KW-0732">Signal</keyword>
<dbReference type="GO" id="GO:0016787">
    <property type="term" value="F:hydrolase activity"/>
    <property type="evidence" value="ECO:0007669"/>
    <property type="project" value="UniProtKB-KW"/>
</dbReference>
<sequence length="562" mass="64145">MKFYYLLIFFTISQIAQSQPKVPQEYFENPLDVPLVLSGTFGELRSNHFHSGLDIKTQQREGLEVKSAAPGHVSRIKIQHYGYGKALYIQHPNGYTTVYGHLQRFSPEIEAYVKKQQYANESYEIELFPEAGELQLESGDLVAYSGNTGGSGGPHLHFEIRDGSQRPMNPKLFGIEIQDHRKPIINGLFAYPMDEDSHVNHSAERQRIRLIPLKDGTYTTEKINACGKVGFGISTVDQQDMASNQNGVYKIEANLNGDNVFQLNFDRFSFAETRHLNQLIDYEYYTNNRSRVQKLFVEESNPLSLYANVQSEGRLEIQDSLDYNYTIKVTDFAGNESVIRVPIQGEYSEKVQPKQLEETEYFVQANQSFSTEQNGIDVYIPKGSLYQDKYLDISFNGDTINLHKDDTPIHQNITIGFDVSKYEPAEKEKMFIAKLGYRGRPGYSSTYKKADRFTTGIRTFGNYTLASDNKEPWISPVNFSDGQWISNNSNLKVKISDDLSGIKSYRATVNGKFILMEYEYKDNTLTHDFSDGAVTETENNFKLIVTDNVGNTNTYEAKFFRK</sequence>
<evidence type="ECO:0000313" key="3">
    <source>
        <dbReference type="EMBL" id="MDT0646550.1"/>
    </source>
</evidence>
<gene>
    <name evidence="3" type="ORF">RM545_07605</name>
</gene>
<name>A0ABU3CJM1_9FLAO</name>
<keyword evidence="3" id="KW-0378">Hydrolase</keyword>
<dbReference type="PANTHER" id="PTHR21666:SF289">
    <property type="entry name" value="L-ALA--D-GLU ENDOPEPTIDASE"/>
    <property type="match status" value="1"/>
</dbReference>
<dbReference type="EC" id="3.4.-.-" evidence="3"/>